<dbReference type="Proteomes" id="UP001500190">
    <property type="component" value="Unassembled WGS sequence"/>
</dbReference>
<dbReference type="EMBL" id="BAAAND010000003">
    <property type="protein sequence ID" value="GAA1576134.1"/>
    <property type="molecule type" value="Genomic_DNA"/>
</dbReference>
<protein>
    <submittedName>
        <fullName evidence="1">Uncharacterized protein</fullName>
    </submittedName>
</protein>
<organism evidence="1 2">
    <name type="scientific">Kribbella karoonensis</name>
    <dbReference type="NCBI Taxonomy" id="324851"/>
    <lineage>
        <taxon>Bacteria</taxon>
        <taxon>Bacillati</taxon>
        <taxon>Actinomycetota</taxon>
        <taxon>Actinomycetes</taxon>
        <taxon>Propionibacteriales</taxon>
        <taxon>Kribbellaceae</taxon>
        <taxon>Kribbella</taxon>
    </lineage>
</organism>
<proteinExistence type="predicted"/>
<reference evidence="2" key="1">
    <citation type="journal article" date="2019" name="Int. J. Syst. Evol. Microbiol.">
        <title>The Global Catalogue of Microorganisms (GCM) 10K type strain sequencing project: providing services to taxonomists for standard genome sequencing and annotation.</title>
        <authorList>
            <consortium name="The Broad Institute Genomics Platform"/>
            <consortium name="The Broad Institute Genome Sequencing Center for Infectious Disease"/>
            <person name="Wu L."/>
            <person name="Ma J."/>
        </authorList>
    </citation>
    <scope>NUCLEOTIDE SEQUENCE [LARGE SCALE GENOMIC DNA]</scope>
    <source>
        <strain evidence="2">JCM 14304</strain>
    </source>
</reference>
<dbReference type="RefSeq" id="WP_344189271.1">
    <property type="nucleotide sequence ID" value="NZ_BAAAND010000003.1"/>
</dbReference>
<sequence length="137" mass="14849">MDYEAFRAEYKPVFDVLDAKTLPDWLPAAIARLKELAASIEDPGDRRTAENQIASIEDILDEEMDGPPISEAMMEAIRVHSAAGASHGTPAERIARAEAGMAAIGRIAEANPSEEASIMNLNESLYMLVLSLQPPAR</sequence>
<accession>A0ABP4PBA1</accession>
<name>A0ABP4PBA1_9ACTN</name>
<evidence type="ECO:0000313" key="2">
    <source>
        <dbReference type="Proteomes" id="UP001500190"/>
    </source>
</evidence>
<keyword evidence="2" id="KW-1185">Reference proteome</keyword>
<gene>
    <name evidence="1" type="ORF">GCM10009742_19530</name>
</gene>
<evidence type="ECO:0000313" key="1">
    <source>
        <dbReference type="EMBL" id="GAA1576134.1"/>
    </source>
</evidence>
<comment type="caution">
    <text evidence="1">The sequence shown here is derived from an EMBL/GenBank/DDBJ whole genome shotgun (WGS) entry which is preliminary data.</text>
</comment>